<dbReference type="HOGENOM" id="CLU_2794342_0_0_1"/>
<reference evidence="1 2" key="1">
    <citation type="submission" date="2014-04" db="EMBL/GenBank/DDBJ databases">
        <authorList>
            <consortium name="DOE Joint Genome Institute"/>
            <person name="Kuo A."/>
            <person name="Kohler A."/>
            <person name="Nagy L.G."/>
            <person name="Floudas D."/>
            <person name="Copeland A."/>
            <person name="Barry K.W."/>
            <person name="Cichocki N."/>
            <person name="Veneault-Fourrey C."/>
            <person name="LaButti K."/>
            <person name="Lindquist E.A."/>
            <person name="Lipzen A."/>
            <person name="Lundell T."/>
            <person name="Morin E."/>
            <person name="Murat C."/>
            <person name="Sun H."/>
            <person name="Tunlid A."/>
            <person name="Henrissat B."/>
            <person name="Grigoriev I.V."/>
            <person name="Hibbett D.S."/>
            <person name="Martin F."/>
            <person name="Nordberg H.P."/>
            <person name="Cantor M.N."/>
            <person name="Hua S.X."/>
        </authorList>
    </citation>
    <scope>NUCLEOTIDE SEQUENCE [LARGE SCALE GENOMIC DNA]</scope>
    <source>
        <strain evidence="1 2">LaAM-08-1</strain>
    </source>
</reference>
<dbReference type="Proteomes" id="UP000054477">
    <property type="component" value="Unassembled WGS sequence"/>
</dbReference>
<proteinExistence type="predicted"/>
<evidence type="ECO:0000313" key="2">
    <source>
        <dbReference type="Proteomes" id="UP000054477"/>
    </source>
</evidence>
<reference evidence="2" key="2">
    <citation type="submission" date="2015-01" db="EMBL/GenBank/DDBJ databases">
        <title>Evolutionary Origins and Diversification of the Mycorrhizal Mutualists.</title>
        <authorList>
            <consortium name="DOE Joint Genome Institute"/>
            <consortium name="Mycorrhizal Genomics Consortium"/>
            <person name="Kohler A."/>
            <person name="Kuo A."/>
            <person name="Nagy L.G."/>
            <person name="Floudas D."/>
            <person name="Copeland A."/>
            <person name="Barry K.W."/>
            <person name="Cichocki N."/>
            <person name="Veneault-Fourrey C."/>
            <person name="LaButti K."/>
            <person name="Lindquist E.A."/>
            <person name="Lipzen A."/>
            <person name="Lundell T."/>
            <person name="Morin E."/>
            <person name="Murat C."/>
            <person name="Riley R."/>
            <person name="Ohm R."/>
            <person name="Sun H."/>
            <person name="Tunlid A."/>
            <person name="Henrissat B."/>
            <person name="Grigoriev I.V."/>
            <person name="Hibbett D.S."/>
            <person name="Martin F."/>
        </authorList>
    </citation>
    <scope>NUCLEOTIDE SEQUENCE [LARGE SCALE GENOMIC DNA]</scope>
    <source>
        <strain evidence="2">LaAM-08-1</strain>
    </source>
</reference>
<accession>A0A0C9YEG4</accession>
<protein>
    <submittedName>
        <fullName evidence="1">Uncharacterized protein</fullName>
    </submittedName>
</protein>
<dbReference type="EMBL" id="KN838540">
    <property type="protein sequence ID" value="KIK08842.1"/>
    <property type="molecule type" value="Genomic_DNA"/>
</dbReference>
<name>A0A0C9YEG4_9AGAR</name>
<dbReference type="AlphaFoldDB" id="A0A0C9YEG4"/>
<keyword evidence="2" id="KW-1185">Reference proteome</keyword>
<evidence type="ECO:0000313" key="1">
    <source>
        <dbReference type="EMBL" id="KIK08842.1"/>
    </source>
</evidence>
<organism evidence="1 2">
    <name type="scientific">Laccaria amethystina LaAM-08-1</name>
    <dbReference type="NCBI Taxonomy" id="1095629"/>
    <lineage>
        <taxon>Eukaryota</taxon>
        <taxon>Fungi</taxon>
        <taxon>Dikarya</taxon>
        <taxon>Basidiomycota</taxon>
        <taxon>Agaricomycotina</taxon>
        <taxon>Agaricomycetes</taxon>
        <taxon>Agaricomycetidae</taxon>
        <taxon>Agaricales</taxon>
        <taxon>Agaricineae</taxon>
        <taxon>Hydnangiaceae</taxon>
        <taxon>Laccaria</taxon>
    </lineage>
</organism>
<gene>
    <name evidence="1" type="ORF">K443DRAFT_493385</name>
</gene>
<sequence length="68" mass="7646">MTILQLFLRLLGAPHYSLILDDILPVCHIRSIKPFEILLETASQDVVKSHARAPEKLSRQLGLARVVT</sequence>